<evidence type="ECO:0000313" key="2">
    <source>
        <dbReference type="EMBL" id="SNR41008.1"/>
    </source>
</evidence>
<reference evidence="2 3" key="1">
    <citation type="submission" date="2017-06" db="EMBL/GenBank/DDBJ databases">
        <authorList>
            <person name="Kim H.J."/>
            <person name="Triplett B.A."/>
        </authorList>
    </citation>
    <scope>NUCLEOTIDE SEQUENCE [LARGE SCALE GENOMIC DNA]</scope>
    <source>
        <strain evidence="2 3">DSM 43151</strain>
    </source>
</reference>
<keyword evidence="1" id="KW-1133">Transmembrane helix</keyword>
<protein>
    <submittedName>
        <fullName evidence="2">Uncharacterized protein</fullName>
    </submittedName>
</protein>
<dbReference type="EMBL" id="FZNR01000002">
    <property type="protein sequence ID" value="SNR41008.1"/>
    <property type="molecule type" value="Genomic_DNA"/>
</dbReference>
<name>A0A238W3C4_9ACTN</name>
<accession>A0A238W3C4</accession>
<keyword evidence="1" id="KW-0812">Transmembrane</keyword>
<evidence type="ECO:0000313" key="3">
    <source>
        <dbReference type="Proteomes" id="UP000198415"/>
    </source>
</evidence>
<feature type="transmembrane region" description="Helical" evidence="1">
    <location>
        <begin position="108"/>
        <end position="134"/>
    </location>
</feature>
<dbReference type="Proteomes" id="UP000198415">
    <property type="component" value="Unassembled WGS sequence"/>
</dbReference>
<proteinExistence type="predicted"/>
<keyword evidence="1" id="KW-0472">Membrane</keyword>
<organism evidence="2 3">
    <name type="scientific">Actinoplanes regularis</name>
    <dbReference type="NCBI Taxonomy" id="52697"/>
    <lineage>
        <taxon>Bacteria</taxon>
        <taxon>Bacillati</taxon>
        <taxon>Actinomycetota</taxon>
        <taxon>Actinomycetes</taxon>
        <taxon>Micromonosporales</taxon>
        <taxon>Micromonosporaceae</taxon>
        <taxon>Actinoplanes</taxon>
    </lineage>
</organism>
<feature type="transmembrane region" description="Helical" evidence="1">
    <location>
        <begin position="77"/>
        <end position="96"/>
    </location>
</feature>
<keyword evidence="3" id="KW-1185">Reference proteome</keyword>
<evidence type="ECO:0000256" key="1">
    <source>
        <dbReference type="SAM" id="Phobius"/>
    </source>
</evidence>
<gene>
    <name evidence="2" type="ORF">SAMN06264365_102128</name>
</gene>
<sequence length="145" mass="15116">MTLSMWFDRNRTGEAMSMTTGRAGRGAGLIGAGAGALIAGWLLVWPWTRLDNEYQRAWRAICKGSTTPGPEMSPAELPLALASTGLLVASVVLLVLAFRRLSRSGTRVLAGALLVAGILGMVLAGAFLVTGVILQTDVGPAECFG</sequence>
<dbReference type="AlphaFoldDB" id="A0A238W3C4"/>
<feature type="transmembrane region" description="Helical" evidence="1">
    <location>
        <begin position="26"/>
        <end position="48"/>
    </location>
</feature>